<feature type="compositionally biased region" description="Basic residues" evidence="1">
    <location>
        <begin position="308"/>
        <end position="319"/>
    </location>
</feature>
<feature type="compositionally biased region" description="Basic and acidic residues" evidence="1">
    <location>
        <begin position="62"/>
        <end position="79"/>
    </location>
</feature>
<feature type="region of interest" description="Disordered" evidence="1">
    <location>
        <begin position="291"/>
        <end position="351"/>
    </location>
</feature>
<feature type="region of interest" description="Disordered" evidence="1">
    <location>
        <begin position="406"/>
        <end position="434"/>
    </location>
</feature>
<dbReference type="GO" id="GO:0010032">
    <property type="term" value="P:meiotic chromosome condensation"/>
    <property type="evidence" value="ECO:0007669"/>
    <property type="project" value="TreeGrafter"/>
</dbReference>
<evidence type="ECO:0000313" key="3">
    <source>
        <dbReference type="EnsemblMetazoa" id="AMAM005762-PA"/>
    </source>
</evidence>
<dbReference type="Pfam" id="PF16858">
    <property type="entry name" value="CNDH2_C"/>
    <property type="match status" value="1"/>
</dbReference>
<organism evidence="3 4">
    <name type="scientific">Anopheles maculatus</name>
    <dbReference type="NCBI Taxonomy" id="74869"/>
    <lineage>
        <taxon>Eukaryota</taxon>
        <taxon>Metazoa</taxon>
        <taxon>Ecdysozoa</taxon>
        <taxon>Arthropoda</taxon>
        <taxon>Hexapoda</taxon>
        <taxon>Insecta</taxon>
        <taxon>Pterygota</taxon>
        <taxon>Neoptera</taxon>
        <taxon>Endopterygota</taxon>
        <taxon>Diptera</taxon>
        <taxon>Nematocera</taxon>
        <taxon>Culicoidea</taxon>
        <taxon>Culicidae</taxon>
        <taxon>Anophelinae</taxon>
        <taxon>Anopheles</taxon>
        <taxon>Anopheles maculatus group</taxon>
    </lineage>
</organism>
<feature type="compositionally biased region" description="Polar residues" evidence="1">
    <location>
        <begin position="32"/>
        <end position="50"/>
    </location>
</feature>
<dbReference type="PANTHER" id="PTHR14324:SF3">
    <property type="entry name" value="CONDENSIN-2 COMPLEX SUBUNIT H2"/>
    <property type="match status" value="1"/>
</dbReference>
<dbReference type="VEuPathDB" id="VectorBase:AMAM005762"/>
<evidence type="ECO:0000256" key="1">
    <source>
        <dbReference type="SAM" id="MobiDB-lite"/>
    </source>
</evidence>
<dbReference type="GO" id="GO:0003682">
    <property type="term" value="F:chromatin binding"/>
    <property type="evidence" value="ECO:0007669"/>
    <property type="project" value="TreeGrafter"/>
</dbReference>
<feature type="region of interest" description="Disordered" evidence="1">
    <location>
        <begin position="135"/>
        <end position="164"/>
    </location>
</feature>
<feature type="domain" description="Condensin-2 complex subunit H2 C-terminal" evidence="2">
    <location>
        <begin position="160"/>
        <end position="289"/>
    </location>
</feature>
<dbReference type="AlphaFoldDB" id="A0A182SFH9"/>
<dbReference type="GO" id="GO:0005634">
    <property type="term" value="C:nucleus"/>
    <property type="evidence" value="ECO:0007669"/>
    <property type="project" value="TreeGrafter"/>
</dbReference>
<dbReference type="GO" id="GO:0051306">
    <property type="term" value="P:mitotic sister chromatid separation"/>
    <property type="evidence" value="ECO:0007669"/>
    <property type="project" value="TreeGrafter"/>
</dbReference>
<feature type="compositionally biased region" description="Polar residues" evidence="1">
    <location>
        <begin position="93"/>
        <end position="108"/>
    </location>
</feature>
<accession>A0A182SFH9</accession>
<evidence type="ECO:0000313" key="4">
    <source>
        <dbReference type="Proteomes" id="UP000075901"/>
    </source>
</evidence>
<feature type="region of interest" description="Disordered" evidence="1">
    <location>
        <begin position="1"/>
        <end position="123"/>
    </location>
</feature>
<feature type="compositionally biased region" description="Basic and acidic residues" evidence="1">
    <location>
        <begin position="328"/>
        <end position="337"/>
    </location>
</feature>
<dbReference type="InterPro" id="IPR031737">
    <property type="entry name" value="CNDH2_C"/>
</dbReference>
<reference evidence="3" key="2">
    <citation type="submission" date="2020-05" db="UniProtKB">
        <authorList>
            <consortium name="EnsemblMetazoa"/>
        </authorList>
    </citation>
    <scope>IDENTIFICATION</scope>
    <source>
        <strain evidence="3">maculatus3</strain>
    </source>
</reference>
<name>A0A182SFH9_9DIPT</name>
<dbReference type="PANTHER" id="PTHR14324">
    <property type="entry name" value="CONDENSIN-2 COMPLEX SUBUNIT H2"/>
    <property type="match status" value="1"/>
</dbReference>
<reference evidence="4" key="1">
    <citation type="submission" date="2013-09" db="EMBL/GenBank/DDBJ databases">
        <title>The Genome Sequence of Anopheles maculatus species B.</title>
        <authorList>
            <consortium name="The Broad Institute Genomics Platform"/>
            <person name="Neafsey D.E."/>
            <person name="Besansky N."/>
            <person name="Howell P."/>
            <person name="Walton C."/>
            <person name="Young S.K."/>
            <person name="Zeng Q."/>
            <person name="Gargeya S."/>
            <person name="Fitzgerald M."/>
            <person name="Haas B."/>
            <person name="Abouelleil A."/>
            <person name="Allen A.W."/>
            <person name="Alvarado L."/>
            <person name="Arachchi H.M."/>
            <person name="Berlin A.M."/>
            <person name="Chapman S.B."/>
            <person name="Gainer-Dewar J."/>
            <person name="Goldberg J."/>
            <person name="Griggs A."/>
            <person name="Gujja S."/>
            <person name="Hansen M."/>
            <person name="Howarth C."/>
            <person name="Imamovic A."/>
            <person name="Ireland A."/>
            <person name="Larimer J."/>
            <person name="McCowan C."/>
            <person name="Murphy C."/>
            <person name="Pearson M."/>
            <person name="Poon T.W."/>
            <person name="Priest M."/>
            <person name="Roberts A."/>
            <person name="Saif S."/>
            <person name="Shea T."/>
            <person name="Sisk P."/>
            <person name="Sykes S."/>
            <person name="Wortman J."/>
            <person name="Nusbaum C."/>
            <person name="Birren B."/>
        </authorList>
    </citation>
    <scope>NUCLEOTIDE SEQUENCE [LARGE SCALE GENOMIC DNA]</scope>
    <source>
        <strain evidence="4">maculatus3</strain>
    </source>
</reference>
<evidence type="ECO:0000259" key="2">
    <source>
        <dbReference type="Pfam" id="PF16858"/>
    </source>
</evidence>
<dbReference type="EnsemblMetazoa" id="AMAM005762-RA">
    <property type="protein sequence ID" value="AMAM005762-PA"/>
    <property type="gene ID" value="AMAM005762"/>
</dbReference>
<dbReference type="Proteomes" id="UP000075901">
    <property type="component" value="Unassembled WGS sequence"/>
</dbReference>
<dbReference type="InterPro" id="IPR031739">
    <property type="entry name" value="Ncaph2"/>
</dbReference>
<protein>
    <recommendedName>
        <fullName evidence="2">Condensin-2 complex subunit H2 C-terminal domain-containing protein</fullName>
    </recommendedName>
</protein>
<keyword evidence="4" id="KW-1185">Reference proteome</keyword>
<proteinExistence type="predicted"/>
<dbReference type="GO" id="GO:0000796">
    <property type="term" value="C:condensin complex"/>
    <property type="evidence" value="ECO:0007669"/>
    <property type="project" value="TreeGrafter"/>
</dbReference>
<sequence>MLTIKSSTDFLGFEDDQQTPTKVSPRKMKNASLPSNESSPVKQRRPSTLEQRFEGFNEQDIIDARKRVEELRRLPEKPKTPTTVSPRRGNGSLPATPTRTLSCDSGISDTVDRSGKEPVSSSSLLDSIAEDTDHIECDLPAPDDDGGQQSSTITHHPLQQHTDASNARIQASMNEAKERFDKVSQWHRKLKPILIESEKRNHFDIHAYGTEIIETFDPTVPLGAESITLETVLQNKPPHSTARFFLSVLMLANTNNVQIANKNPDSLRLSAPAEIELRLLSRKRHHQELEALGELLPTDGTSETERNRQKRQNRKRKHVVQQQQQHVQETRFEEPTARADPSSRVGGLDAAGEHDDDAAFFDNVQQLYEDLNSEVSHHKRLAYRRGMRNYAYGLATDAFSSTAKEEGGQQAAQLSNGSQSASDKPPPPPSQTNVTIYPARLIMDDPGEEVLTVDLLTNSATLVPVRDPDTMCAKSVYSIAESGYESMLSGGDDV</sequence>
<feature type="compositionally biased region" description="Polar residues" evidence="1">
    <location>
        <begin position="147"/>
        <end position="164"/>
    </location>
</feature>
<feature type="compositionally biased region" description="Polar residues" evidence="1">
    <location>
        <begin position="410"/>
        <end position="422"/>
    </location>
</feature>